<comment type="caution">
    <text evidence="3">The sequence shown here is derived from an EMBL/GenBank/DDBJ whole genome shotgun (WGS) entry which is preliminary data.</text>
</comment>
<dbReference type="Gene3D" id="3.40.630.10">
    <property type="entry name" value="Zn peptidases"/>
    <property type="match status" value="1"/>
</dbReference>
<dbReference type="GO" id="GO:0046872">
    <property type="term" value="F:metal ion binding"/>
    <property type="evidence" value="ECO:0007669"/>
    <property type="project" value="UniProtKB-KW"/>
</dbReference>
<dbReference type="Gene3D" id="3.30.70.360">
    <property type="match status" value="1"/>
</dbReference>
<proteinExistence type="predicted"/>
<dbReference type="SUPFAM" id="SSF55031">
    <property type="entry name" value="Bacterial exopeptidase dimerisation domain"/>
    <property type="match status" value="1"/>
</dbReference>
<dbReference type="PANTHER" id="PTHR43808">
    <property type="entry name" value="ACETYLORNITHINE DEACETYLASE"/>
    <property type="match status" value="1"/>
</dbReference>
<keyword evidence="1" id="KW-0479">Metal-binding</keyword>
<reference evidence="3" key="1">
    <citation type="submission" date="2020-08" db="EMBL/GenBank/DDBJ databases">
        <authorList>
            <person name="Hu Y."/>
            <person name="Nguyen S.V."/>
            <person name="Li F."/>
            <person name="Fanning S."/>
        </authorList>
    </citation>
    <scope>NUCLEOTIDE SEQUENCE</scope>
    <source>
        <strain evidence="3">SYSU D8009</strain>
    </source>
</reference>
<dbReference type="Proteomes" id="UP000600101">
    <property type="component" value="Unassembled WGS sequence"/>
</dbReference>
<organism evidence="3 4">
    <name type="scientific">Siccirubricoccus deserti</name>
    <dbReference type="NCBI Taxonomy" id="2013562"/>
    <lineage>
        <taxon>Bacteria</taxon>
        <taxon>Pseudomonadati</taxon>
        <taxon>Pseudomonadota</taxon>
        <taxon>Alphaproteobacteria</taxon>
        <taxon>Acetobacterales</taxon>
        <taxon>Roseomonadaceae</taxon>
        <taxon>Siccirubricoccus</taxon>
    </lineage>
</organism>
<sequence>MNPACKARPFTACCGDDAPGRASVAALALLTEHRALWPGEAVLTLAGDEESMGPLGTPWLTDDVPPAVTAAIAAARPISEPLSGAGEAEVSGSVTVDIGRIEGGASANLVPALAWAGADIRLLVGVSCTTAEAALDGREGITWRILRRFEPNHTGLDHETVCHAAAVVAEAQGVPCAVSLRVGGSEARLFRMAGLPAIVYGPTPHNMGGADEYVLAEELAQVSQAQALTALDFLAT</sequence>
<accession>A0A9X0UDV5</accession>
<dbReference type="EMBL" id="JACOMF010000021">
    <property type="protein sequence ID" value="MBC4017019.1"/>
    <property type="molecule type" value="Genomic_DNA"/>
</dbReference>
<evidence type="ECO:0000313" key="4">
    <source>
        <dbReference type="Proteomes" id="UP000600101"/>
    </source>
</evidence>
<dbReference type="InterPro" id="IPR036264">
    <property type="entry name" value="Bact_exopeptidase_dim_dom"/>
</dbReference>
<dbReference type="Pfam" id="PF01546">
    <property type="entry name" value="Peptidase_M20"/>
    <property type="match status" value="1"/>
</dbReference>
<dbReference type="InterPro" id="IPR002933">
    <property type="entry name" value="Peptidase_M20"/>
</dbReference>
<protein>
    <submittedName>
        <fullName evidence="3">M20/M25/M40 family metallo-hydrolase</fullName>
    </submittedName>
</protein>
<dbReference type="RefSeq" id="WP_186771783.1">
    <property type="nucleotide sequence ID" value="NZ_JACOMF010000021.1"/>
</dbReference>
<keyword evidence="2" id="KW-0378">Hydrolase</keyword>
<dbReference type="SUPFAM" id="SSF53187">
    <property type="entry name" value="Zn-dependent exopeptidases"/>
    <property type="match status" value="1"/>
</dbReference>
<name>A0A9X0UDV5_9PROT</name>
<dbReference type="GO" id="GO:0016787">
    <property type="term" value="F:hydrolase activity"/>
    <property type="evidence" value="ECO:0007669"/>
    <property type="project" value="UniProtKB-KW"/>
</dbReference>
<evidence type="ECO:0000256" key="1">
    <source>
        <dbReference type="ARBA" id="ARBA00022723"/>
    </source>
</evidence>
<dbReference type="PANTHER" id="PTHR43808:SF32">
    <property type="entry name" value="ARGE_DAPE-RELATED DEACYLASE"/>
    <property type="match status" value="1"/>
</dbReference>
<evidence type="ECO:0000313" key="3">
    <source>
        <dbReference type="EMBL" id="MBC4017019.1"/>
    </source>
</evidence>
<dbReference type="InterPro" id="IPR050072">
    <property type="entry name" value="Peptidase_M20A"/>
</dbReference>
<gene>
    <name evidence="3" type="ORF">H7965_17020</name>
</gene>
<dbReference type="AlphaFoldDB" id="A0A9X0UDV5"/>
<evidence type="ECO:0000256" key="2">
    <source>
        <dbReference type="ARBA" id="ARBA00022801"/>
    </source>
</evidence>
<keyword evidence="4" id="KW-1185">Reference proteome</keyword>